<keyword evidence="4 5" id="KW-0732">Signal</keyword>
<evidence type="ECO:0000256" key="3">
    <source>
        <dbReference type="ARBA" id="ARBA00022448"/>
    </source>
</evidence>
<evidence type="ECO:0000256" key="4">
    <source>
        <dbReference type="ARBA" id="ARBA00022729"/>
    </source>
</evidence>
<dbReference type="Proteomes" id="UP001082899">
    <property type="component" value="Unassembled WGS sequence"/>
</dbReference>
<comment type="similarity">
    <text evidence="2">Belongs to the bacterial solute-binding protein 7 family.</text>
</comment>
<dbReference type="NCBIfam" id="TIGR01409">
    <property type="entry name" value="TAT_signal_seq"/>
    <property type="match status" value="1"/>
</dbReference>
<name>A0ABT3ZRZ0_9BURK</name>
<evidence type="ECO:0000313" key="6">
    <source>
        <dbReference type="EMBL" id="MCY0388980.1"/>
    </source>
</evidence>
<reference evidence="6" key="1">
    <citation type="submission" date="2022-11" db="EMBL/GenBank/DDBJ databases">
        <title>Robbsia betulipollinis sp. nov., isolated from pollen of birch (Betula pendula).</title>
        <authorList>
            <person name="Shi H."/>
            <person name="Ambika Manirajan B."/>
            <person name="Ratering S."/>
            <person name="Geissler-Plaum R."/>
            <person name="Schnell S."/>
        </authorList>
    </citation>
    <scope>NUCLEOTIDE SEQUENCE</scope>
    <source>
        <strain evidence="6">Bb-Pol-6</strain>
    </source>
</reference>
<keyword evidence="3" id="KW-0813">Transport</keyword>
<dbReference type="InterPro" id="IPR018389">
    <property type="entry name" value="DctP_fam"/>
</dbReference>
<dbReference type="PROSITE" id="PS51318">
    <property type="entry name" value="TAT"/>
    <property type="match status" value="1"/>
</dbReference>
<feature type="signal peptide" evidence="5">
    <location>
        <begin position="1"/>
        <end position="31"/>
    </location>
</feature>
<comment type="caution">
    <text evidence="6">The sequence shown here is derived from an EMBL/GenBank/DDBJ whole genome shotgun (WGS) entry which is preliminary data.</text>
</comment>
<feature type="chain" id="PRO_5047097800" evidence="5">
    <location>
        <begin position="32"/>
        <end position="339"/>
    </location>
</feature>
<dbReference type="InterPro" id="IPR006311">
    <property type="entry name" value="TAT_signal"/>
</dbReference>
<accession>A0ABT3ZRZ0</accession>
<comment type="subcellular location">
    <subcellularLocation>
        <location evidence="1">Cell envelope</location>
    </subcellularLocation>
</comment>
<dbReference type="NCBIfam" id="TIGR00787">
    <property type="entry name" value="dctP"/>
    <property type="match status" value="1"/>
</dbReference>
<dbReference type="PANTHER" id="PTHR33376">
    <property type="match status" value="1"/>
</dbReference>
<dbReference type="PIRSF" id="PIRSF006470">
    <property type="entry name" value="DctB"/>
    <property type="match status" value="1"/>
</dbReference>
<evidence type="ECO:0000313" key="7">
    <source>
        <dbReference type="Proteomes" id="UP001082899"/>
    </source>
</evidence>
<evidence type="ECO:0000256" key="2">
    <source>
        <dbReference type="ARBA" id="ARBA00009023"/>
    </source>
</evidence>
<protein>
    <submittedName>
        <fullName evidence="6">TRAP transporter substrate-binding protein</fullName>
    </submittedName>
</protein>
<dbReference type="CDD" id="cd13603">
    <property type="entry name" value="PBP2_TRAP_Siap_TeaA_like"/>
    <property type="match status" value="1"/>
</dbReference>
<dbReference type="InterPro" id="IPR004682">
    <property type="entry name" value="TRAP_DctP"/>
</dbReference>
<dbReference type="Gene3D" id="3.40.190.170">
    <property type="entry name" value="Bacterial extracellular solute-binding protein, family 7"/>
    <property type="match status" value="1"/>
</dbReference>
<proteinExistence type="inferred from homology"/>
<dbReference type="PANTHER" id="PTHR33376:SF4">
    <property type="entry name" value="SIALIC ACID-BINDING PERIPLASMIC PROTEIN SIAP"/>
    <property type="match status" value="1"/>
</dbReference>
<dbReference type="InterPro" id="IPR019546">
    <property type="entry name" value="TAT_signal_bac_arc"/>
</dbReference>
<keyword evidence="7" id="KW-1185">Reference proteome</keyword>
<organism evidence="6 7">
    <name type="scientific">Robbsia betulipollinis</name>
    <dbReference type="NCBI Taxonomy" id="2981849"/>
    <lineage>
        <taxon>Bacteria</taxon>
        <taxon>Pseudomonadati</taxon>
        <taxon>Pseudomonadota</taxon>
        <taxon>Betaproteobacteria</taxon>
        <taxon>Burkholderiales</taxon>
        <taxon>Burkholderiaceae</taxon>
        <taxon>Robbsia</taxon>
    </lineage>
</organism>
<sequence>MHVKSRREFLKTISTAAVAAGMGTVALRAHAAEFTLRYANNLPLQHPMNLRAKEMATRIASESKGRVELQVYPSSQLGSDTDTLSQIRSGAVDFFTLSPLILGTYIPSAQISGIGFAFKNYDQVWKAMDGDLGAHVRKQIEATPLFAFEKIWNGGFRQITTGSKALNKPDDMQGVKLRVPASPLWTSMFKALGAAPASVNFSETYSALQTHIVEGEENPLSIIYTAKLYEVQKHCALTNHMWDGFWFLGNRASFDRLPKDIQQIIRSAVNDAAAKQRQDVQDLDAHLRGELSGVGLAFNEPDPALFRKKLADSGFYGEWQKKFGPQAWAILEKYTGTLV</sequence>
<evidence type="ECO:0000256" key="5">
    <source>
        <dbReference type="SAM" id="SignalP"/>
    </source>
</evidence>
<gene>
    <name evidence="6" type="ORF">OVY01_17560</name>
</gene>
<dbReference type="Pfam" id="PF03480">
    <property type="entry name" value="DctP"/>
    <property type="match status" value="1"/>
</dbReference>
<dbReference type="InterPro" id="IPR038404">
    <property type="entry name" value="TRAP_DctP_sf"/>
</dbReference>
<dbReference type="EMBL" id="JAPMXC010000006">
    <property type="protein sequence ID" value="MCY0388980.1"/>
    <property type="molecule type" value="Genomic_DNA"/>
</dbReference>
<dbReference type="RefSeq" id="WP_267848848.1">
    <property type="nucleotide sequence ID" value="NZ_JAPMXC010000006.1"/>
</dbReference>
<dbReference type="NCBIfam" id="NF037995">
    <property type="entry name" value="TRAP_S1"/>
    <property type="match status" value="1"/>
</dbReference>
<evidence type="ECO:0000256" key="1">
    <source>
        <dbReference type="ARBA" id="ARBA00004196"/>
    </source>
</evidence>